<evidence type="ECO:0000259" key="1">
    <source>
        <dbReference type="Pfam" id="PF12680"/>
    </source>
</evidence>
<dbReference type="SUPFAM" id="SSF54427">
    <property type="entry name" value="NTF2-like"/>
    <property type="match status" value="1"/>
</dbReference>
<accession>A0ABV7DMP9</accession>
<dbReference type="Proteomes" id="UP001595377">
    <property type="component" value="Unassembled WGS sequence"/>
</dbReference>
<evidence type="ECO:0000313" key="3">
    <source>
        <dbReference type="Proteomes" id="UP001595377"/>
    </source>
</evidence>
<reference evidence="3" key="1">
    <citation type="journal article" date="2019" name="Int. J. Syst. Evol. Microbiol.">
        <title>The Global Catalogue of Microorganisms (GCM) 10K type strain sequencing project: providing services to taxonomists for standard genome sequencing and annotation.</title>
        <authorList>
            <consortium name="The Broad Institute Genomics Platform"/>
            <consortium name="The Broad Institute Genome Sequencing Center for Infectious Disease"/>
            <person name="Wu L."/>
            <person name="Ma J."/>
        </authorList>
    </citation>
    <scope>NUCLEOTIDE SEQUENCE [LARGE SCALE GENOMIC DNA]</scope>
    <source>
        <strain evidence="3">KCTC 52677</strain>
    </source>
</reference>
<comment type="caution">
    <text evidence="2">The sequence shown here is derived from an EMBL/GenBank/DDBJ whole genome shotgun (WGS) entry which is preliminary data.</text>
</comment>
<sequence length="118" mass="12486">MADIAGIARTVVTALNARDVAALAEKADEDIAISGIGEGMDNGRAALRERLARHFQAFDETYGDAQVMTDETGGTAAVRLTARGRSPAGAAHSREKILLLEVEDDRILRIAFFSADGA</sequence>
<feature type="domain" description="SnoaL-like" evidence="1">
    <location>
        <begin position="9"/>
        <end position="109"/>
    </location>
</feature>
<proteinExistence type="predicted"/>
<dbReference type="RefSeq" id="WP_257316661.1">
    <property type="nucleotide sequence ID" value="NZ_JANFDG010000021.1"/>
</dbReference>
<dbReference type="InterPro" id="IPR037401">
    <property type="entry name" value="SnoaL-like"/>
</dbReference>
<dbReference type="EMBL" id="JBHRSP010000053">
    <property type="protein sequence ID" value="MFC3076347.1"/>
    <property type="molecule type" value="Genomic_DNA"/>
</dbReference>
<dbReference type="InterPro" id="IPR032710">
    <property type="entry name" value="NTF2-like_dom_sf"/>
</dbReference>
<organism evidence="2 3">
    <name type="scientific">Shinella pollutisoli</name>
    <dbReference type="NCBI Taxonomy" id="2250594"/>
    <lineage>
        <taxon>Bacteria</taxon>
        <taxon>Pseudomonadati</taxon>
        <taxon>Pseudomonadota</taxon>
        <taxon>Alphaproteobacteria</taxon>
        <taxon>Hyphomicrobiales</taxon>
        <taxon>Rhizobiaceae</taxon>
        <taxon>Shinella</taxon>
    </lineage>
</organism>
<name>A0ABV7DMP9_9HYPH</name>
<keyword evidence="3" id="KW-1185">Reference proteome</keyword>
<dbReference type="Pfam" id="PF12680">
    <property type="entry name" value="SnoaL_2"/>
    <property type="match status" value="1"/>
</dbReference>
<evidence type="ECO:0000313" key="2">
    <source>
        <dbReference type="EMBL" id="MFC3076347.1"/>
    </source>
</evidence>
<protein>
    <submittedName>
        <fullName evidence="2">Ester cyclase</fullName>
    </submittedName>
</protein>
<dbReference type="Gene3D" id="3.10.450.50">
    <property type="match status" value="1"/>
</dbReference>
<gene>
    <name evidence="2" type="ORF">ACFOHH_24755</name>
</gene>